<evidence type="ECO:0000256" key="7">
    <source>
        <dbReference type="ARBA" id="ARBA00010041"/>
    </source>
</evidence>
<keyword evidence="9" id="KW-0217">Developmental protein</keyword>
<feature type="compositionally biased region" description="Polar residues" evidence="15">
    <location>
        <begin position="385"/>
        <end position="404"/>
    </location>
</feature>
<sequence>MDPLEEAKHIKNIAVLSKEATIEYEELIKENEQVKNENARLLQDKHEALQKVKEFHRVSQLVVEEVSAMQNHLEIEKSCRENAEVLATKLNKDNKNLKRISAMYMAQLGKEVVPLDLTSDEDSDVNTSSDKESRCVSEECQKQISELRDKLVSILEEKKELSFQLENLKSHWEDMNEKLQEEKERNTALTTKAVEQNEVLSKYNKVSALAVEEYEDMEQSLELEKDLRNKAESFAHEMLVEQKKLKRQSQFLMEKIVPSEQLLEALREVVVLTGTIENERIRHKQEMDDKEEQLKNLPMKKEMIALLKRLDLLEEDKKELELKCKISEQRGNDLKHTIDELQKQIHLAANPQPPPPPPPPPLPPPSTTTSNPLKNLMALVYKRQQASRSYNVSGTEKDSSNTLGGSLEDLKQQAVDEMMERIKKGVNLRKVKHTDRPPVFMRKSQESAVQELKGMLKSSKAGTLTTVKEVTEENELERILRVRKASTENNVNHGSSRGTMGMMSQSMPTLNTGNEFIRKGFNRTHLKRELSKNANPKTPLPNSGPSQEEGDDCSSLNNLQDEI</sequence>
<name>V9KFI3_CALMI</name>
<protein>
    <recommendedName>
        <fullName evidence="8">Shootin-1</fullName>
    </recommendedName>
</protein>
<evidence type="ECO:0000256" key="14">
    <source>
        <dbReference type="SAM" id="Coils"/>
    </source>
</evidence>
<feature type="region of interest" description="Disordered" evidence="15">
    <location>
        <begin position="385"/>
        <end position="407"/>
    </location>
</feature>
<keyword evidence="10" id="KW-0963">Cytoplasm</keyword>
<keyword evidence="11 14" id="KW-0175">Coiled coil</keyword>
<keyword evidence="13" id="KW-0966">Cell projection</keyword>
<feature type="region of interest" description="Disordered" evidence="15">
    <location>
        <begin position="348"/>
        <end position="372"/>
    </location>
</feature>
<dbReference type="AlphaFoldDB" id="V9KFI3"/>
<dbReference type="GO" id="GO:0005856">
    <property type="term" value="C:cytoskeleton"/>
    <property type="evidence" value="ECO:0007669"/>
    <property type="project" value="UniProtKB-SubCell"/>
</dbReference>
<proteinExistence type="evidence at transcript level"/>
<dbReference type="GO" id="GO:0030175">
    <property type="term" value="C:filopodium"/>
    <property type="evidence" value="ECO:0007669"/>
    <property type="project" value="UniProtKB-SubCell"/>
</dbReference>
<feature type="region of interest" description="Disordered" evidence="15">
    <location>
        <begin position="525"/>
        <end position="563"/>
    </location>
</feature>
<evidence type="ECO:0000259" key="16">
    <source>
        <dbReference type="PROSITE" id="PS51082"/>
    </source>
</evidence>
<evidence type="ECO:0000313" key="17">
    <source>
        <dbReference type="EMBL" id="AFO96609.1"/>
    </source>
</evidence>
<feature type="domain" description="WH2" evidence="16">
    <location>
        <begin position="414"/>
        <end position="431"/>
    </location>
</feature>
<feature type="coiled-coil region" evidence="14">
    <location>
        <begin position="17"/>
        <end position="51"/>
    </location>
</feature>
<dbReference type="PANTHER" id="PTHR46606:SF3">
    <property type="entry name" value="SHOOTIN-1"/>
    <property type="match status" value="1"/>
</dbReference>
<evidence type="ECO:0000256" key="10">
    <source>
        <dbReference type="ARBA" id="ARBA00022490"/>
    </source>
</evidence>
<feature type="coiled-coil region" evidence="14">
    <location>
        <begin position="137"/>
        <end position="185"/>
    </location>
</feature>
<dbReference type="GO" id="GO:0030027">
    <property type="term" value="C:lamellipodium"/>
    <property type="evidence" value="ECO:0007669"/>
    <property type="project" value="UniProtKB-SubCell"/>
</dbReference>
<dbReference type="EMBL" id="JW864092">
    <property type="protein sequence ID" value="AFO96609.1"/>
    <property type="molecule type" value="mRNA"/>
</dbReference>
<feature type="compositionally biased region" description="Polar residues" evidence="15">
    <location>
        <begin position="554"/>
        <end position="563"/>
    </location>
</feature>
<evidence type="ECO:0000256" key="9">
    <source>
        <dbReference type="ARBA" id="ARBA00022473"/>
    </source>
</evidence>
<evidence type="ECO:0000256" key="6">
    <source>
        <dbReference type="ARBA" id="ARBA00004624"/>
    </source>
</evidence>
<comment type="subcellular location">
    <subcellularLocation>
        <location evidence="4">Cell projection</location>
        <location evidence="4">Axon</location>
    </subcellularLocation>
    <subcellularLocation>
        <location evidence="3">Cell projection</location>
        <location evidence="3">Filopodium</location>
    </subcellularLocation>
    <subcellularLocation>
        <location evidence="6">Cell projection</location>
        <location evidence="6">Growth cone</location>
    </subcellularLocation>
    <subcellularLocation>
        <location evidence="5">Cell projection</location>
        <location evidence="5">Lamellipodium</location>
    </subcellularLocation>
    <subcellularLocation>
        <location evidence="1">Cytoplasm</location>
        <location evidence="1">Cytoskeleton</location>
    </subcellularLocation>
    <subcellularLocation>
        <location evidence="2">Perikaryon</location>
    </subcellularLocation>
</comment>
<evidence type="ECO:0000256" key="8">
    <source>
        <dbReference type="ARBA" id="ARBA00017666"/>
    </source>
</evidence>
<reference evidence="17" key="1">
    <citation type="journal article" date="2014" name="Nature">
        <title>Elephant shark genome provides unique insights into gnathostome evolution.</title>
        <authorList>
            <consortium name="International Elephant Shark Genome Sequencing Consortium"/>
            <person name="Venkatesh B."/>
            <person name="Lee A.P."/>
            <person name="Ravi V."/>
            <person name="Maurya A.K."/>
            <person name="Lian M.M."/>
            <person name="Swann J.B."/>
            <person name="Ohta Y."/>
            <person name="Flajnik M.F."/>
            <person name="Sutoh Y."/>
            <person name="Kasahara M."/>
            <person name="Hoon S."/>
            <person name="Gangu V."/>
            <person name="Roy S.W."/>
            <person name="Irimia M."/>
            <person name="Korzh V."/>
            <person name="Kondrychyn I."/>
            <person name="Lim Z.W."/>
            <person name="Tay B.H."/>
            <person name="Tohari S."/>
            <person name="Kong K.W."/>
            <person name="Ho S."/>
            <person name="Lorente-Galdos B."/>
            <person name="Quilez J."/>
            <person name="Marques-Bonet T."/>
            <person name="Raney B.J."/>
            <person name="Ingham P.W."/>
            <person name="Tay A."/>
            <person name="Hillier L.W."/>
            <person name="Minx P."/>
            <person name="Boehm T."/>
            <person name="Wilson R.K."/>
            <person name="Brenner S."/>
            <person name="Warren W.C."/>
        </authorList>
    </citation>
    <scope>NUCLEOTIDE SEQUENCE</scope>
    <source>
        <tissue evidence="17">Intestine</tissue>
    </source>
</reference>
<evidence type="ECO:0000256" key="15">
    <source>
        <dbReference type="SAM" id="MobiDB-lite"/>
    </source>
</evidence>
<evidence type="ECO:0000256" key="3">
    <source>
        <dbReference type="ARBA" id="ARBA00004486"/>
    </source>
</evidence>
<feature type="coiled-coil region" evidence="14">
    <location>
        <begin position="303"/>
        <end position="344"/>
    </location>
</feature>
<organism evidence="17">
    <name type="scientific">Callorhinchus milii</name>
    <name type="common">Ghost shark</name>
    <dbReference type="NCBI Taxonomy" id="7868"/>
    <lineage>
        <taxon>Eukaryota</taxon>
        <taxon>Metazoa</taxon>
        <taxon>Chordata</taxon>
        <taxon>Craniata</taxon>
        <taxon>Vertebrata</taxon>
        <taxon>Chondrichthyes</taxon>
        <taxon>Holocephali</taxon>
        <taxon>Chimaeriformes</taxon>
        <taxon>Callorhinchidae</taxon>
        <taxon>Callorhinchus</taxon>
    </lineage>
</organism>
<evidence type="ECO:0000256" key="1">
    <source>
        <dbReference type="ARBA" id="ARBA00004245"/>
    </source>
</evidence>
<feature type="compositionally biased region" description="Pro residues" evidence="15">
    <location>
        <begin position="351"/>
        <end position="366"/>
    </location>
</feature>
<dbReference type="PANTHER" id="PTHR46606">
    <property type="entry name" value="SHOOTIN-1"/>
    <property type="match status" value="1"/>
</dbReference>
<dbReference type="InterPro" id="IPR003124">
    <property type="entry name" value="WH2_dom"/>
</dbReference>
<dbReference type="GO" id="GO:0003779">
    <property type="term" value="F:actin binding"/>
    <property type="evidence" value="ECO:0007669"/>
    <property type="project" value="InterPro"/>
</dbReference>
<dbReference type="GO" id="GO:0043204">
    <property type="term" value="C:perikaryon"/>
    <property type="evidence" value="ECO:0007669"/>
    <property type="project" value="UniProtKB-SubCell"/>
</dbReference>
<dbReference type="GO" id="GO:0048812">
    <property type="term" value="P:neuron projection morphogenesis"/>
    <property type="evidence" value="ECO:0007669"/>
    <property type="project" value="TreeGrafter"/>
</dbReference>
<evidence type="ECO:0000256" key="11">
    <source>
        <dbReference type="ARBA" id="ARBA00023054"/>
    </source>
</evidence>
<comment type="similarity">
    <text evidence="7">Belongs to the shootin family.</text>
</comment>
<dbReference type="GO" id="GO:0044295">
    <property type="term" value="C:axonal growth cone"/>
    <property type="evidence" value="ECO:0007669"/>
    <property type="project" value="TreeGrafter"/>
</dbReference>
<evidence type="ECO:0000256" key="12">
    <source>
        <dbReference type="ARBA" id="ARBA00023212"/>
    </source>
</evidence>
<accession>V9KFI3</accession>
<evidence type="ECO:0000256" key="4">
    <source>
        <dbReference type="ARBA" id="ARBA00004489"/>
    </source>
</evidence>
<dbReference type="PROSITE" id="PS51082">
    <property type="entry name" value="WH2"/>
    <property type="match status" value="1"/>
</dbReference>
<dbReference type="GO" id="GO:2001224">
    <property type="term" value="P:positive regulation of neuron migration"/>
    <property type="evidence" value="ECO:0007669"/>
    <property type="project" value="TreeGrafter"/>
</dbReference>
<dbReference type="GO" id="GO:0005737">
    <property type="term" value="C:cytoplasm"/>
    <property type="evidence" value="ECO:0007669"/>
    <property type="project" value="TreeGrafter"/>
</dbReference>
<evidence type="ECO:0000256" key="5">
    <source>
        <dbReference type="ARBA" id="ARBA00004510"/>
    </source>
</evidence>
<evidence type="ECO:0000256" key="13">
    <source>
        <dbReference type="ARBA" id="ARBA00023273"/>
    </source>
</evidence>
<dbReference type="InterPro" id="IPR024849">
    <property type="entry name" value="Shootin-1"/>
</dbReference>
<feature type="compositionally biased region" description="Polar residues" evidence="15">
    <location>
        <begin position="532"/>
        <end position="546"/>
    </location>
</feature>
<evidence type="ECO:0000256" key="2">
    <source>
        <dbReference type="ARBA" id="ARBA00004484"/>
    </source>
</evidence>
<keyword evidence="12" id="KW-0206">Cytoskeleton</keyword>